<evidence type="ECO:0000313" key="5">
    <source>
        <dbReference type="Proteomes" id="UP000251082"/>
    </source>
</evidence>
<feature type="domain" description="HPt" evidence="3">
    <location>
        <begin position="113"/>
        <end position="190"/>
    </location>
</feature>
<dbReference type="PROSITE" id="PS50894">
    <property type="entry name" value="HPT"/>
    <property type="match status" value="1"/>
</dbReference>
<dbReference type="EC" id="2.7.3.-" evidence="4"/>
<dbReference type="GO" id="GO:0000160">
    <property type="term" value="P:phosphorelay signal transduction system"/>
    <property type="evidence" value="ECO:0007669"/>
    <property type="project" value="UniProtKB-KW"/>
</dbReference>
<dbReference type="AlphaFoldDB" id="A0A2X2I5M4"/>
<reference evidence="4 5" key="1">
    <citation type="submission" date="2018-06" db="EMBL/GenBank/DDBJ databases">
        <authorList>
            <consortium name="Pathogen Informatics"/>
            <person name="Doyle S."/>
        </authorList>
    </citation>
    <scope>NUCLEOTIDE SEQUENCE [LARGE SCALE GENOMIC DNA]</scope>
    <source>
        <strain evidence="4 5">NCTC4837</strain>
    </source>
</reference>
<evidence type="ECO:0000256" key="1">
    <source>
        <dbReference type="ARBA" id="ARBA00023012"/>
    </source>
</evidence>
<keyword evidence="2" id="KW-0597">Phosphoprotein</keyword>
<accession>A0A2X2I5M4</accession>
<dbReference type="InterPro" id="IPR008207">
    <property type="entry name" value="Sig_transdc_His_kin_Hpt_dom"/>
</dbReference>
<proteinExistence type="predicted"/>
<dbReference type="InterPro" id="IPR036641">
    <property type="entry name" value="HPT_dom_sf"/>
</dbReference>
<dbReference type="Proteomes" id="UP000251082">
    <property type="component" value="Unassembled WGS sequence"/>
</dbReference>
<gene>
    <name evidence="4" type="primary">evgS_2</name>
    <name evidence="4" type="ORF">NCTC4837_02284</name>
</gene>
<dbReference type="EC" id="2.7.13.3" evidence="4"/>
<keyword evidence="4" id="KW-0808">Transferase</keyword>
<evidence type="ECO:0000256" key="2">
    <source>
        <dbReference type="PROSITE-ProRule" id="PRU00110"/>
    </source>
</evidence>
<dbReference type="EMBL" id="UAUQ01000007">
    <property type="protein sequence ID" value="SPZ77557.1"/>
    <property type="molecule type" value="Genomic_DNA"/>
</dbReference>
<keyword evidence="1" id="KW-0902">Two-component regulatory system</keyword>
<protein>
    <submittedName>
        <fullName evidence="4">Hybrid sensory histidine kinase in two-component regulatory system with EvgA</fullName>
        <ecNumber evidence="4">2.7.13.3</ecNumber>
        <ecNumber evidence="4">2.7.3.-</ecNumber>
    </submittedName>
</protein>
<organism evidence="4 5">
    <name type="scientific">Shigella dysenteriae</name>
    <dbReference type="NCBI Taxonomy" id="622"/>
    <lineage>
        <taxon>Bacteria</taxon>
        <taxon>Pseudomonadati</taxon>
        <taxon>Pseudomonadota</taxon>
        <taxon>Gammaproteobacteria</taxon>
        <taxon>Enterobacterales</taxon>
        <taxon>Enterobacteriaceae</taxon>
        <taxon>Shigella</taxon>
    </lineage>
</organism>
<name>A0A2X2I5M4_SHIDY</name>
<dbReference type="SUPFAM" id="SSF47226">
    <property type="entry name" value="Histidine-containing phosphotransfer domain, HPT domain"/>
    <property type="match status" value="1"/>
</dbReference>
<evidence type="ECO:0000313" key="4">
    <source>
        <dbReference type="EMBL" id="SPZ77557.1"/>
    </source>
</evidence>
<evidence type="ECO:0000259" key="3">
    <source>
        <dbReference type="PROSITE" id="PS50894"/>
    </source>
</evidence>
<feature type="modified residue" description="Phosphohistidine" evidence="2">
    <location>
        <position position="152"/>
    </location>
</feature>
<dbReference type="Gene3D" id="1.20.120.160">
    <property type="entry name" value="HPT domain"/>
    <property type="match status" value="1"/>
</dbReference>
<dbReference type="GO" id="GO:0004673">
    <property type="term" value="F:protein histidine kinase activity"/>
    <property type="evidence" value="ECO:0007669"/>
    <property type="project" value="UniProtKB-EC"/>
</dbReference>
<sequence>MAVTAAKSVMAFRVLTMAVDLCRLTTRTMNVNAGHERTSKARIIHQIQLIRGITAQANEREKGLNCGMNLCLFKPLTLDVLKTHLSQLHQVAHIVPQYRHLDIEALKNNTANDLQLMQEILMTFQHETHKDLPAAFHALEAGDNRTFHQCIHRIHGAANILNLQGNDSNLLIVFYVQIMPDDFVMQLHRF</sequence>